<reference evidence="1" key="1">
    <citation type="journal article" date="2023" name="Plant J.">
        <title>Genome sequences and population genomics provide insights into the demographic history, inbreeding, and mutation load of two 'living fossil' tree species of Dipteronia.</title>
        <authorList>
            <person name="Feng Y."/>
            <person name="Comes H.P."/>
            <person name="Chen J."/>
            <person name="Zhu S."/>
            <person name="Lu R."/>
            <person name="Zhang X."/>
            <person name="Li P."/>
            <person name="Qiu J."/>
            <person name="Olsen K.M."/>
            <person name="Qiu Y."/>
        </authorList>
    </citation>
    <scope>NUCLEOTIDE SEQUENCE</scope>
    <source>
        <strain evidence="1">KIB01</strain>
    </source>
</reference>
<dbReference type="AlphaFoldDB" id="A0AAD9U5R2"/>
<gene>
    <name evidence="1" type="ORF">Ddye_015495</name>
</gene>
<evidence type="ECO:0000313" key="1">
    <source>
        <dbReference type="EMBL" id="KAK2648006.1"/>
    </source>
</evidence>
<keyword evidence="2" id="KW-1185">Reference proteome</keyword>
<name>A0AAD9U5R2_9ROSI</name>
<dbReference type="EMBL" id="JANJYI010000005">
    <property type="protein sequence ID" value="KAK2648006.1"/>
    <property type="molecule type" value="Genomic_DNA"/>
</dbReference>
<evidence type="ECO:0000313" key="2">
    <source>
        <dbReference type="Proteomes" id="UP001280121"/>
    </source>
</evidence>
<proteinExistence type="predicted"/>
<evidence type="ECO:0008006" key="3">
    <source>
        <dbReference type="Google" id="ProtNLM"/>
    </source>
</evidence>
<sequence>MGGQKLLESLKIKECDCFPSRVSGYCNWDSIRLIKSCLSQKQLDMFKETCFGHFLDVSDMVLSDQFCHHILLRECHVKNEEENSSCLWYHVGNGMIRFSPVEFCLVTGLTFGEYFESTSNLFNRMKRRLRRSYFQESKVSVKMDVDWFRNLIPNNNNCDEDMALELVDDLDAFNKFPWGSFIYARTFNSLSSCLVGRDDKFKDKFKEGVDVPAKRKVERYNVYGFLTAFQVWGIEAIPKWATVGYAVRVNNVTARILNW</sequence>
<protein>
    <recommendedName>
        <fullName evidence="3">DUF1985 domain-containing protein</fullName>
    </recommendedName>
</protein>
<dbReference type="PANTHER" id="PTHR48449">
    <property type="entry name" value="DUF1985 DOMAIN-CONTAINING PROTEIN"/>
    <property type="match status" value="1"/>
</dbReference>
<dbReference type="Proteomes" id="UP001280121">
    <property type="component" value="Unassembled WGS sequence"/>
</dbReference>
<organism evidence="1 2">
    <name type="scientific">Dipteronia dyeriana</name>
    <dbReference type="NCBI Taxonomy" id="168575"/>
    <lineage>
        <taxon>Eukaryota</taxon>
        <taxon>Viridiplantae</taxon>
        <taxon>Streptophyta</taxon>
        <taxon>Embryophyta</taxon>
        <taxon>Tracheophyta</taxon>
        <taxon>Spermatophyta</taxon>
        <taxon>Magnoliopsida</taxon>
        <taxon>eudicotyledons</taxon>
        <taxon>Gunneridae</taxon>
        <taxon>Pentapetalae</taxon>
        <taxon>rosids</taxon>
        <taxon>malvids</taxon>
        <taxon>Sapindales</taxon>
        <taxon>Sapindaceae</taxon>
        <taxon>Hippocastanoideae</taxon>
        <taxon>Acereae</taxon>
        <taxon>Dipteronia</taxon>
    </lineage>
</organism>
<comment type="caution">
    <text evidence="1">The sequence shown here is derived from an EMBL/GenBank/DDBJ whole genome shotgun (WGS) entry which is preliminary data.</text>
</comment>
<dbReference type="PANTHER" id="PTHR48449:SF1">
    <property type="entry name" value="DUF1985 DOMAIN-CONTAINING PROTEIN"/>
    <property type="match status" value="1"/>
</dbReference>
<accession>A0AAD9U5R2</accession>